<dbReference type="AlphaFoldDB" id="A0A410P2A4"/>
<dbReference type="PANTHER" id="PTHR47245">
    <property type="entry name" value="PEPTIDYLPROLYL ISOMERASE"/>
    <property type="match status" value="1"/>
</dbReference>
<evidence type="ECO:0000256" key="6">
    <source>
        <dbReference type="PROSITE-ProRule" id="PRU00278"/>
    </source>
</evidence>
<keyword evidence="4 6" id="KW-0697">Rotamase</keyword>
<feature type="signal peptide" evidence="7">
    <location>
        <begin position="1"/>
        <end position="19"/>
    </location>
</feature>
<feature type="chain" id="PRO_5019305832" description="peptidylprolyl isomerase" evidence="7">
    <location>
        <begin position="20"/>
        <end position="314"/>
    </location>
</feature>
<protein>
    <recommendedName>
        <fullName evidence="2">peptidylprolyl isomerase</fullName>
        <ecNumber evidence="2">5.2.1.8</ecNumber>
    </recommendedName>
</protein>
<dbReference type="Gene3D" id="1.10.8.1040">
    <property type="match status" value="1"/>
</dbReference>
<keyword evidence="5 6" id="KW-0413">Isomerase</keyword>
<evidence type="ECO:0000256" key="4">
    <source>
        <dbReference type="ARBA" id="ARBA00023110"/>
    </source>
</evidence>
<reference evidence="9 10" key="1">
    <citation type="submission" date="2017-01" db="EMBL/GenBank/DDBJ databases">
        <title>First insights into the biology of 'candidatus Vampirococcus archaeovorus'.</title>
        <authorList>
            <person name="Kizina J."/>
            <person name="Jordan S."/>
            <person name="Stueber K."/>
            <person name="Reinhardt R."/>
            <person name="Harder J."/>
        </authorList>
    </citation>
    <scope>NUCLEOTIDE SEQUENCE [LARGE SCALE GENOMIC DNA]</scope>
    <source>
        <strain evidence="9 10">LiM</strain>
    </source>
</reference>
<dbReference type="PROSITE" id="PS51257">
    <property type="entry name" value="PROKAR_LIPOPROTEIN"/>
    <property type="match status" value="1"/>
</dbReference>
<dbReference type="InterPro" id="IPR027304">
    <property type="entry name" value="Trigger_fact/SurA_dom_sf"/>
</dbReference>
<dbReference type="InterPro" id="IPR050245">
    <property type="entry name" value="PrsA_foldase"/>
</dbReference>
<dbReference type="PROSITE" id="PS01096">
    <property type="entry name" value="PPIC_PPIASE_1"/>
    <property type="match status" value="1"/>
</dbReference>
<sequence length="314" mass="34568">MLRKPGVLLLVLATAFMFAGCDQLKGMFQTSLGSTGSTKTAAPAETGQHAAQPVYGTVLAKVNGDTITLESFDEKVKNLQALSPEIKINTPEAKKSYLNDLITQELIYQEAKARGIEKQKDVKDAVEEFKKGVMARQLIMDETKGITVEPSEIEAFYNQYKQAFASARQVRAREIVVPTEQAAKDILIQLLQGGDFAALAKERSIDASASKGGDMGIINPAEQFDKFNEVIATLDAGAVSPIFKGPKGYYIVKVEEVKGGQIPQLTDTLPDTNMTVYDQIKNGLLQQKQAQRIQDLTDRLRREGKIEIKEELLR</sequence>
<dbReference type="Gene3D" id="3.10.50.40">
    <property type="match status" value="1"/>
</dbReference>
<evidence type="ECO:0000256" key="1">
    <source>
        <dbReference type="ARBA" id="ARBA00000971"/>
    </source>
</evidence>
<evidence type="ECO:0000313" key="10">
    <source>
        <dbReference type="Proteomes" id="UP000287243"/>
    </source>
</evidence>
<dbReference type="InterPro" id="IPR046357">
    <property type="entry name" value="PPIase_dom_sf"/>
</dbReference>
<dbReference type="SUPFAM" id="SSF109998">
    <property type="entry name" value="Triger factor/SurA peptide-binding domain-like"/>
    <property type="match status" value="1"/>
</dbReference>
<dbReference type="PROSITE" id="PS50198">
    <property type="entry name" value="PPIC_PPIASE_2"/>
    <property type="match status" value="1"/>
</dbReference>
<dbReference type="InterPro" id="IPR023058">
    <property type="entry name" value="PPIase_PpiC_CS"/>
</dbReference>
<dbReference type="Proteomes" id="UP000287243">
    <property type="component" value="Chromosome"/>
</dbReference>
<accession>A0A410P2A4</accession>
<dbReference type="KEGG" id="vai:BU251_00050"/>
<feature type="domain" description="PpiC" evidence="8">
    <location>
        <begin position="167"/>
        <end position="256"/>
    </location>
</feature>
<evidence type="ECO:0000256" key="2">
    <source>
        <dbReference type="ARBA" id="ARBA00013194"/>
    </source>
</evidence>
<dbReference type="Pfam" id="PF13623">
    <property type="entry name" value="SurA_N_2"/>
    <property type="match status" value="1"/>
</dbReference>
<keyword evidence="10" id="KW-1185">Reference proteome</keyword>
<evidence type="ECO:0000259" key="8">
    <source>
        <dbReference type="PROSITE" id="PS50198"/>
    </source>
</evidence>
<dbReference type="Pfam" id="PF13145">
    <property type="entry name" value="Rotamase_2"/>
    <property type="match status" value="1"/>
</dbReference>
<evidence type="ECO:0000256" key="5">
    <source>
        <dbReference type="ARBA" id="ARBA00023235"/>
    </source>
</evidence>
<proteinExistence type="predicted"/>
<dbReference type="RefSeq" id="WP_128698878.1">
    <property type="nucleotide sequence ID" value="NZ_CP019384.1"/>
</dbReference>
<dbReference type="GO" id="GO:0003755">
    <property type="term" value="F:peptidyl-prolyl cis-trans isomerase activity"/>
    <property type="evidence" value="ECO:0007669"/>
    <property type="project" value="UniProtKB-KW"/>
</dbReference>
<dbReference type="EC" id="5.2.1.8" evidence="2"/>
<evidence type="ECO:0000256" key="7">
    <source>
        <dbReference type="SAM" id="SignalP"/>
    </source>
</evidence>
<evidence type="ECO:0000313" key="9">
    <source>
        <dbReference type="EMBL" id="QAT16240.1"/>
    </source>
</evidence>
<organism evidence="9 10">
    <name type="scientific">Velamenicoccus archaeovorus</name>
    <dbReference type="NCBI Taxonomy" id="1930593"/>
    <lineage>
        <taxon>Bacteria</taxon>
        <taxon>Pseudomonadati</taxon>
        <taxon>Candidatus Omnitrophota</taxon>
        <taxon>Candidatus Velamenicoccus</taxon>
    </lineage>
</organism>
<gene>
    <name evidence="9" type="ORF">BU251_00050</name>
</gene>
<dbReference type="OrthoDB" id="14196at2"/>
<dbReference type="InterPro" id="IPR000297">
    <property type="entry name" value="PPIase_PpiC"/>
</dbReference>
<dbReference type="SUPFAM" id="SSF54534">
    <property type="entry name" value="FKBP-like"/>
    <property type="match status" value="1"/>
</dbReference>
<keyword evidence="3 7" id="KW-0732">Signal</keyword>
<evidence type="ECO:0000256" key="3">
    <source>
        <dbReference type="ARBA" id="ARBA00022729"/>
    </source>
</evidence>
<dbReference type="EMBL" id="CP019384">
    <property type="protein sequence ID" value="QAT16240.1"/>
    <property type="molecule type" value="Genomic_DNA"/>
</dbReference>
<dbReference type="PANTHER" id="PTHR47245:SF1">
    <property type="entry name" value="FOLDASE PROTEIN PRSA"/>
    <property type="match status" value="1"/>
</dbReference>
<comment type="catalytic activity">
    <reaction evidence="1">
        <text>[protein]-peptidylproline (omega=180) = [protein]-peptidylproline (omega=0)</text>
        <dbReference type="Rhea" id="RHEA:16237"/>
        <dbReference type="Rhea" id="RHEA-COMP:10747"/>
        <dbReference type="Rhea" id="RHEA-COMP:10748"/>
        <dbReference type="ChEBI" id="CHEBI:83833"/>
        <dbReference type="ChEBI" id="CHEBI:83834"/>
        <dbReference type="EC" id="5.2.1.8"/>
    </reaction>
</comment>
<name>A0A410P2A4_VELA1</name>